<dbReference type="GO" id="GO:0008270">
    <property type="term" value="F:zinc ion binding"/>
    <property type="evidence" value="ECO:0007669"/>
    <property type="project" value="UniProtKB-KW"/>
</dbReference>
<keyword evidence="3" id="KW-0862">Zinc</keyword>
<evidence type="ECO:0000256" key="2">
    <source>
        <dbReference type="ARBA" id="ARBA00022771"/>
    </source>
</evidence>
<evidence type="ECO:0000313" key="6">
    <source>
        <dbReference type="Proteomes" id="UP000594261"/>
    </source>
</evidence>
<dbReference type="GeneID" id="115968647"/>
<name>A0A7N2N0A8_QUELO</name>
<evidence type="ECO:0000256" key="1">
    <source>
        <dbReference type="ARBA" id="ARBA00022723"/>
    </source>
</evidence>
<dbReference type="FunCoup" id="A0A7N2N0A8">
    <property type="interactions" value="473"/>
</dbReference>
<dbReference type="EMBL" id="LRBV02000011">
    <property type="status" value="NOT_ANNOTATED_CDS"/>
    <property type="molecule type" value="Genomic_DNA"/>
</dbReference>
<keyword evidence="4" id="KW-0175">Coiled coil</keyword>
<accession>A0A7N2N0A8</accession>
<dbReference type="PANTHER" id="PTHR42647:SF6">
    <property type="entry name" value="RING-TYPE DOMAIN-CONTAINING PROTEIN"/>
    <property type="match status" value="1"/>
</dbReference>
<dbReference type="RefSeq" id="XP_030943950.1">
    <property type="nucleotide sequence ID" value="XM_031088090.1"/>
</dbReference>
<sequence length="319" mass="36901">MAIQAQLYSENHGFPMFGSHDLIMDNGCGVGLGGFNHFSFDLQQKQQLQQQHQQLQRLQQIQNQQQRNQQNLFLDNGSFIASTLKNNPITTTTNNNNSHLPMLHSQSITSQFEKQRQEIDQYLRLQNERLRLVLQEQRKQQLAVVLKRIESKTLFLLGQKDEQIAQAANRTMELENFLRRLEAENQEWQKAAQDNEAMVVYLNNALEQVKERTPFGFFNNDAEDAESCCDVNMEKDEELLQEVVQDETEENRGVLEVFELEKQRKLMMMTVCKGCNSRSSCMLFLPCRHLCSCEVCEPLLDCCPVCTKAKKASIEALIF</sequence>
<dbReference type="PIRSF" id="PIRSF036836">
    <property type="entry name" value="RNase_bind_SBP1"/>
    <property type="match status" value="1"/>
</dbReference>
<evidence type="ECO:0008006" key="7">
    <source>
        <dbReference type="Google" id="ProtNLM"/>
    </source>
</evidence>
<evidence type="ECO:0000313" key="5">
    <source>
        <dbReference type="EnsemblPlants" id="QL11p050700:mrna"/>
    </source>
</evidence>
<reference evidence="5 6" key="1">
    <citation type="journal article" date="2016" name="G3 (Bethesda)">
        <title>First Draft Assembly and Annotation of the Genome of a California Endemic Oak Quercus lobata Nee (Fagaceae).</title>
        <authorList>
            <person name="Sork V.L."/>
            <person name="Fitz-Gibbon S.T."/>
            <person name="Puiu D."/>
            <person name="Crepeau M."/>
            <person name="Gugger P.F."/>
            <person name="Sherman R."/>
            <person name="Stevens K."/>
            <person name="Langley C.H."/>
            <person name="Pellegrini M."/>
            <person name="Salzberg S.L."/>
        </authorList>
    </citation>
    <scope>NUCLEOTIDE SEQUENCE [LARGE SCALE GENOMIC DNA]</scope>
    <source>
        <strain evidence="5 6">cv. SW786</strain>
    </source>
</reference>
<dbReference type="PANTHER" id="PTHR42647">
    <property type="entry name" value="SBP (S-RIBONUCLEASE BINDING PROTEIN) FAMILY PROTEIN"/>
    <property type="match status" value="1"/>
</dbReference>
<dbReference type="Gramene" id="QL11p050700:mrna">
    <property type="protein sequence ID" value="QL11p050700:mrna"/>
    <property type="gene ID" value="QL11p050700"/>
</dbReference>
<keyword evidence="1" id="KW-0479">Metal-binding</keyword>
<dbReference type="OMA" id="CKCCDSR"/>
<dbReference type="AlphaFoldDB" id="A0A7N2N0A8"/>
<evidence type="ECO:0000256" key="3">
    <source>
        <dbReference type="ARBA" id="ARBA00022833"/>
    </source>
</evidence>
<reference evidence="5" key="2">
    <citation type="submission" date="2021-01" db="UniProtKB">
        <authorList>
            <consortium name="EnsemblPlants"/>
        </authorList>
    </citation>
    <scope>IDENTIFICATION</scope>
</reference>
<dbReference type="Gene3D" id="1.10.533.10">
    <property type="entry name" value="Death Domain, Fas"/>
    <property type="match status" value="1"/>
</dbReference>
<dbReference type="KEGG" id="qlo:115968647"/>
<proteinExistence type="predicted"/>
<dbReference type="Gene3D" id="1.10.8.10">
    <property type="entry name" value="DNA helicase RuvA subunit, C-terminal domain"/>
    <property type="match status" value="1"/>
</dbReference>
<dbReference type="Proteomes" id="UP000594261">
    <property type="component" value="Chromosome 11"/>
</dbReference>
<dbReference type="Pfam" id="PF13920">
    <property type="entry name" value="zf-C3HC4_3"/>
    <property type="match status" value="1"/>
</dbReference>
<dbReference type="InterPro" id="IPR011029">
    <property type="entry name" value="DEATH-like_dom_sf"/>
</dbReference>
<feature type="coiled-coil region" evidence="4">
    <location>
        <begin position="164"/>
        <end position="198"/>
    </location>
</feature>
<gene>
    <name evidence="5" type="primary">LOC115968647</name>
</gene>
<keyword evidence="2" id="KW-0863">Zinc-finger</keyword>
<organism evidence="5 6">
    <name type="scientific">Quercus lobata</name>
    <name type="common">Valley oak</name>
    <dbReference type="NCBI Taxonomy" id="97700"/>
    <lineage>
        <taxon>Eukaryota</taxon>
        <taxon>Viridiplantae</taxon>
        <taxon>Streptophyta</taxon>
        <taxon>Embryophyta</taxon>
        <taxon>Tracheophyta</taxon>
        <taxon>Spermatophyta</taxon>
        <taxon>Magnoliopsida</taxon>
        <taxon>eudicotyledons</taxon>
        <taxon>Gunneridae</taxon>
        <taxon>Pentapetalae</taxon>
        <taxon>rosids</taxon>
        <taxon>fabids</taxon>
        <taxon>Fagales</taxon>
        <taxon>Fagaceae</taxon>
        <taxon>Quercus</taxon>
    </lineage>
</organism>
<keyword evidence="6" id="KW-1185">Reference proteome</keyword>
<dbReference type="GO" id="GO:0004842">
    <property type="term" value="F:ubiquitin-protein transferase activity"/>
    <property type="evidence" value="ECO:0007669"/>
    <property type="project" value="TreeGrafter"/>
</dbReference>
<dbReference type="OrthoDB" id="1711136at2759"/>
<evidence type="ECO:0000256" key="4">
    <source>
        <dbReference type="SAM" id="Coils"/>
    </source>
</evidence>
<dbReference type="EnsemblPlants" id="QL11p050700:mrna">
    <property type="protein sequence ID" value="QL11p050700:mrna"/>
    <property type="gene ID" value="QL11p050700"/>
</dbReference>
<dbReference type="InParanoid" id="A0A7N2N0A8"/>
<dbReference type="Gene3D" id="1.10.1170.10">
    <property type="entry name" value="Inhibitor Of Apoptosis Protein (2mihbC-IAP-1), Chain A"/>
    <property type="match status" value="1"/>
</dbReference>
<protein>
    <recommendedName>
        <fullName evidence="7">BOI-related E3 ubiquitin-protein ligase 3</fullName>
    </recommendedName>
</protein>